<evidence type="ECO:0000313" key="9">
    <source>
        <dbReference type="Proteomes" id="UP000604825"/>
    </source>
</evidence>
<feature type="compositionally biased region" description="Basic and acidic residues" evidence="3">
    <location>
        <begin position="863"/>
        <end position="872"/>
    </location>
</feature>
<dbReference type="GO" id="GO:0003824">
    <property type="term" value="F:catalytic activity"/>
    <property type="evidence" value="ECO:0007669"/>
    <property type="project" value="InterPro"/>
</dbReference>
<evidence type="ECO:0000256" key="3">
    <source>
        <dbReference type="SAM" id="MobiDB-lite"/>
    </source>
</evidence>
<evidence type="ECO:0008006" key="10">
    <source>
        <dbReference type="Google" id="ProtNLM"/>
    </source>
</evidence>
<dbReference type="InterPro" id="IPR005135">
    <property type="entry name" value="Endo/exonuclease/phosphatase"/>
</dbReference>
<protein>
    <recommendedName>
        <fullName evidence="10">NB-ARC domain-containing protein</fullName>
    </recommendedName>
</protein>
<dbReference type="Pfam" id="PF23559">
    <property type="entry name" value="WHD_DRP"/>
    <property type="match status" value="1"/>
</dbReference>
<dbReference type="EMBL" id="CAJGYO010000014">
    <property type="protein sequence ID" value="CAD6267707.1"/>
    <property type="molecule type" value="Genomic_DNA"/>
</dbReference>
<dbReference type="PANTHER" id="PTHR36766:SF60">
    <property type="entry name" value="NB-ARC DOMAIN-CONTAINING PROTEIN"/>
    <property type="match status" value="1"/>
</dbReference>
<dbReference type="Pfam" id="PF14529">
    <property type="entry name" value="Exo_endo_phos_2"/>
    <property type="match status" value="1"/>
</dbReference>
<dbReference type="OrthoDB" id="785704at2759"/>
<keyword evidence="9" id="KW-1185">Reference proteome</keyword>
<sequence>MWVCISRKLDVRAHTREIIESAAKGECPRVDNLDTLQCKLSDMLQQSEKFLLVLDDVWFQESADEIEWQQLLAPLVSQRVGSKVLVTSRRDTFPVALCCKHVVHLESMEDTEFLKLFKYHSFSGAEIRDEQLRAELDGIAVKIAKQLGQSPLAAQVLGSQLSRNKDLTTWKDALKLKRTQESSIVDLFPKGHKYSVEELLYLWIAEGLVDSRNQDKRMDDIGRDYINEMVSCSFFQTSESLYGTRLYAVHDLLHDLAEELSREDCFRLEDDNVTEIPCAIRHLSDRVESMKKHKQSICKIQNLRTVICIDPLVDNVSDIFHEVLQNLKKLRVLYLCSYDGRKLPQSVADLKHLRYLNLIRTSISELPGSLSTLYHLQILLFNFKVKSLPDKICNLSNLQHLGAYLDEYYGYPVEDGAPPIPYMGKLISLQELQKFSVLRLKGYGLGQLRDINNLGGILSITNLENATGKVEALESKLHQKRHLEGLRLNWSFDNDLHGEDSSHLDVFEGLMPPPGLKFLLIWGYKSSAYPSWLLNGSSSRIKKTILEEHSYLKQMMPLMDTDVAEHLRVIESSLAGGRDEAFVKENIIKAWIHCQEQRIKLLYRNSLGTQFVPPSTLCELRLCNCSITDWALTICLGGLSSLNRLQLQGIMSLTTLPSEAVFQHLKTLHSLVILECWCIRSLGGINGAASLLSVYLSSCPSLGLAHGVESMPLSLGELDVSNCMLASETVYDCKSSVRLSVGHLTSLKTLELRHLSDLCMLEGLPSLQLDELTLVLVPKLSANEPPFRWQDALLLLQRFSPPAPSCCHATPLLPHQIIKNIDSDVLSKIALDCGINLGDTVEDVDASIDLIKAKELAQATLAEAEKSKEQPKTSEQVLEVDDSEGDFNEEHSKMILELEEVTDSECLEVWNIEQRRKGGMPFTWERIPARGHSGGLLMGIEEDFAEVIKIEVNDHFQAMTMVQKEDNFRWRLISVYGPVKDNQKQAFLNELEVLINDEDIPTLVGGDLNLVRRIEEKSSGNVNTNLMEAFNNFVAETELREMHRGGSQYTWTNKQTNPIMVVLDRDFMNMSMEAHFPLASAHSVTRIGSDHNPLVVDLFSNRGGRSRIFRFETAWLK</sequence>
<dbReference type="InterPro" id="IPR036691">
    <property type="entry name" value="Endo/exonu/phosph_ase_sf"/>
</dbReference>
<dbReference type="InterPro" id="IPR002182">
    <property type="entry name" value="NB-ARC"/>
</dbReference>
<feature type="domain" description="R13L1/DRL21-like LRR repeat region" evidence="7">
    <location>
        <begin position="445"/>
        <end position="562"/>
    </location>
</feature>
<evidence type="ECO:0000256" key="1">
    <source>
        <dbReference type="ARBA" id="ARBA00022614"/>
    </source>
</evidence>
<keyword evidence="1" id="KW-0433">Leucine-rich repeat</keyword>
<proteinExistence type="predicted"/>
<evidence type="ECO:0000259" key="4">
    <source>
        <dbReference type="Pfam" id="PF00931"/>
    </source>
</evidence>
<name>A0A811RCJ2_9POAL</name>
<dbReference type="InterPro" id="IPR032675">
    <property type="entry name" value="LRR_dom_sf"/>
</dbReference>
<dbReference type="InterPro" id="IPR042197">
    <property type="entry name" value="Apaf_helical"/>
</dbReference>
<dbReference type="InterPro" id="IPR027417">
    <property type="entry name" value="P-loop_NTPase"/>
</dbReference>
<dbReference type="Gene3D" id="3.80.10.10">
    <property type="entry name" value="Ribonuclease Inhibitor"/>
    <property type="match status" value="2"/>
</dbReference>
<dbReference type="Pfam" id="PF00931">
    <property type="entry name" value="NB-ARC"/>
    <property type="match status" value="1"/>
</dbReference>
<feature type="domain" description="Endonuclease/exonuclease/phosphatase" evidence="5">
    <location>
        <begin position="971"/>
        <end position="1094"/>
    </location>
</feature>
<dbReference type="PANTHER" id="PTHR36766">
    <property type="entry name" value="PLANT BROAD-SPECTRUM MILDEW RESISTANCE PROTEIN RPW8"/>
    <property type="match status" value="1"/>
</dbReference>
<organism evidence="8 9">
    <name type="scientific">Miscanthus lutarioriparius</name>
    <dbReference type="NCBI Taxonomy" id="422564"/>
    <lineage>
        <taxon>Eukaryota</taxon>
        <taxon>Viridiplantae</taxon>
        <taxon>Streptophyta</taxon>
        <taxon>Embryophyta</taxon>
        <taxon>Tracheophyta</taxon>
        <taxon>Spermatophyta</taxon>
        <taxon>Magnoliopsida</taxon>
        <taxon>Liliopsida</taxon>
        <taxon>Poales</taxon>
        <taxon>Poaceae</taxon>
        <taxon>PACMAD clade</taxon>
        <taxon>Panicoideae</taxon>
        <taxon>Andropogonodae</taxon>
        <taxon>Andropogoneae</taxon>
        <taxon>Saccharinae</taxon>
        <taxon>Miscanthus</taxon>
    </lineage>
</organism>
<dbReference type="GO" id="GO:0043531">
    <property type="term" value="F:ADP binding"/>
    <property type="evidence" value="ECO:0007669"/>
    <property type="project" value="InterPro"/>
</dbReference>
<dbReference type="SUPFAM" id="SSF52540">
    <property type="entry name" value="P-loop containing nucleoside triphosphate hydrolases"/>
    <property type="match status" value="1"/>
</dbReference>
<dbReference type="InterPro" id="IPR056789">
    <property type="entry name" value="LRR_R13L1-DRL21"/>
</dbReference>
<gene>
    <name evidence="8" type="ORF">NCGR_LOCUS51012</name>
</gene>
<evidence type="ECO:0000259" key="5">
    <source>
        <dbReference type="Pfam" id="PF14529"/>
    </source>
</evidence>
<reference evidence="8" key="1">
    <citation type="submission" date="2020-10" db="EMBL/GenBank/DDBJ databases">
        <authorList>
            <person name="Han B."/>
            <person name="Lu T."/>
            <person name="Zhao Q."/>
            <person name="Huang X."/>
            <person name="Zhao Y."/>
        </authorList>
    </citation>
    <scope>NUCLEOTIDE SEQUENCE</scope>
</reference>
<feature type="region of interest" description="Disordered" evidence="3">
    <location>
        <begin position="862"/>
        <end position="881"/>
    </location>
</feature>
<accession>A0A811RCJ2</accession>
<comment type="caution">
    <text evidence="8">The sequence shown here is derived from an EMBL/GenBank/DDBJ whole genome shotgun (WGS) entry which is preliminary data.</text>
</comment>
<dbReference type="Gene3D" id="3.40.50.300">
    <property type="entry name" value="P-loop containing nucleotide triphosphate hydrolases"/>
    <property type="match status" value="1"/>
</dbReference>
<dbReference type="Gene3D" id="1.10.8.430">
    <property type="entry name" value="Helical domain of apoptotic protease-activating factors"/>
    <property type="match status" value="1"/>
</dbReference>
<evidence type="ECO:0000256" key="2">
    <source>
        <dbReference type="ARBA" id="ARBA00022821"/>
    </source>
</evidence>
<evidence type="ECO:0000259" key="7">
    <source>
        <dbReference type="Pfam" id="PF25019"/>
    </source>
</evidence>
<dbReference type="SUPFAM" id="SSF52058">
    <property type="entry name" value="L domain-like"/>
    <property type="match status" value="1"/>
</dbReference>
<dbReference type="PRINTS" id="PR00364">
    <property type="entry name" value="DISEASERSIST"/>
</dbReference>
<evidence type="ECO:0000259" key="6">
    <source>
        <dbReference type="Pfam" id="PF23559"/>
    </source>
</evidence>
<dbReference type="SUPFAM" id="SSF56219">
    <property type="entry name" value="DNase I-like"/>
    <property type="match status" value="1"/>
</dbReference>
<dbReference type="AlphaFoldDB" id="A0A811RCJ2"/>
<keyword evidence="2" id="KW-0611">Plant defense</keyword>
<feature type="domain" description="NB-ARC" evidence="4">
    <location>
        <begin position="1"/>
        <end position="122"/>
    </location>
</feature>
<evidence type="ECO:0000313" key="8">
    <source>
        <dbReference type="EMBL" id="CAD6267707.1"/>
    </source>
</evidence>
<dbReference type="Gene3D" id="3.60.10.10">
    <property type="entry name" value="Endonuclease/exonuclease/phosphatase"/>
    <property type="match status" value="1"/>
</dbReference>
<dbReference type="Proteomes" id="UP000604825">
    <property type="component" value="Unassembled WGS sequence"/>
</dbReference>
<dbReference type="InterPro" id="IPR058922">
    <property type="entry name" value="WHD_DRP"/>
</dbReference>
<dbReference type="Pfam" id="PF25019">
    <property type="entry name" value="LRR_R13L1-DRL21"/>
    <property type="match status" value="1"/>
</dbReference>
<feature type="domain" description="Disease resistance protein winged helix" evidence="6">
    <location>
        <begin position="187"/>
        <end position="257"/>
    </location>
</feature>